<dbReference type="InterPro" id="IPR050315">
    <property type="entry name" value="FAD-oxidoreductase_2"/>
</dbReference>
<organism evidence="7 8">
    <name type="scientific">Raoultibacter timonensis</name>
    <dbReference type="NCBI Taxonomy" id="1907662"/>
    <lineage>
        <taxon>Bacteria</taxon>
        <taxon>Bacillati</taxon>
        <taxon>Actinomycetota</taxon>
        <taxon>Coriobacteriia</taxon>
        <taxon>Eggerthellales</taxon>
        <taxon>Eggerthellaceae</taxon>
        <taxon>Raoultibacter</taxon>
    </lineage>
</organism>
<accession>A0ABM7WJW4</accession>
<protein>
    <submittedName>
        <fullName evidence="7">FAD-binding dehydrogenase</fullName>
    </submittedName>
</protein>
<keyword evidence="5" id="KW-0732">Signal</keyword>
<dbReference type="Gene3D" id="3.90.700.10">
    <property type="entry name" value="Succinate dehydrogenase/fumarate reductase flavoprotein, catalytic domain"/>
    <property type="match status" value="1"/>
</dbReference>
<keyword evidence="3" id="KW-0274">FAD</keyword>
<dbReference type="Gene3D" id="3.50.50.60">
    <property type="entry name" value="FAD/NAD(P)-binding domain"/>
    <property type="match status" value="2"/>
</dbReference>
<comment type="cofactor">
    <cofactor evidence="1">
        <name>FAD</name>
        <dbReference type="ChEBI" id="CHEBI:57692"/>
    </cofactor>
</comment>
<keyword evidence="2" id="KW-0285">Flavoprotein</keyword>
<dbReference type="PANTHER" id="PTHR43400">
    <property type="entry name" value="FUMARATE REDUCTASE"/>
    <property type="match status" value="1"/>
</dbReference>
<dbReference type="Pfam" id="PF00890">
    <property type="entry name" value="FAD_binding_2"/>
    <property type="match status" value="1"/>
</dbReference>
<evidence type="ECO:0000256" key="3">
    <source>
        <dbReference type="ARBA" id="ARBA00022827"/>
    </source>
</evidence>
<name>A0ABM7WJW4_9ACTN</name>
<evidence type="ECO:0000256" key="1">
    <source>
        <dbReference type="ARBA" id="ARBA00001974"/>
    </source>
</evidence>
<feature type="domain" description="FAD-dependent oxidoreductase 2 FAD-binding" evidence="6">
    <location>
        <begin position="79"/>
        <end position="558"/>
    </location>
</feature>
<dbReference type="InterPro" id="IPR036188">
    <property type="entry name" value="FAD/NAD-bd_sf"/>
</dbReference>
<dbReference type="SUPFAM" id="SSF51905">
    <property type="entry name" value="FAD/NAD(P)-binding domain"/>
    <property type="match status" value="1"/>
</dbReference>
<dbReference type="EMBL" id="AP025564">
    <property type="protein sequence ID" value="BDE96599.1"/>
    <property type="molecule type" value="Genomic_DNA"/>
</dbReference>
<sequence length="603" mass="64993">MKKEDHGGAFVLNRRSFLKGAASLGVAAAAGSALAGCAAPKETSREAGSGGDDAARAFAAEAEPIEPVDPPDTWDHEVDVVVVGSGGGGMASSIRLALEGYTVALLEKDTTTGGASRYSGHFVNFGGHKMANEAGWAYPAYPYDPDAIVEYLNDLWQQSADTELLRAQAVEGPKCIDWMADELGVPWAPADSSPSGMRSLHWDGQITKTNAIKINDHTFTYLTDFASEKGVDIRLGNEAKALVVEEGRVVGVKVAVDGAEEYIHAPKGVVLTAGGFEMNRPMLKKYLPSSYDGFANVPCPPCNTGECIRMGIGVGADMAGYDSSHCYDGGVWWKDYDEYETRMTAHVNKDGNQALRQPWLLINETGARVPYLGTTYVPYPYAPSGSPYVFGLTDQAVVELSQPGRKTYVCFDSQYEELVTANYFKQGVCRVGKIIPEDDPFVDRVPEWQRDWRTAFQIMIDEGVVKKCDTIEELEEALGLGSGLLVEAVREWNEACEAGEDSMPTFKYDPEWLIPISKPPYYGSKLGGNIFTTKCGLRINPKMQVINTEGSVIPGLYAGWHTAGGANGESNIAGKPFGGMYGDVCQSFVGGYMAAGAIIEAGK</sequence>
<reference evidence="7 8" key="1">
    <citation type="submission" date="2022-01" db="EMBL/GenBank/DDBJ databases">
        <title>Novel bile acid biosynthetic pathways are enriched in the microbiome of centenarians.</title>
        <authorList>
            <person name="Sato Y."/>
            <person name="Atarashi K."/>
            <person name="Plichta R.D."/>
            <person name="Arai Y."/>
            <person name="Sasajima S."/>
            <person name="Kearney M.S."/>
            <person name="Suda W."/>
            <person name="Takeshita K."/>
            <person name="Sasaki T."/>
            <person name="Okamoto S."/>
            <person name="Skelly N.A."/>
            <person name="Okamura Y."/>
            <person name="Vlamakis H."/>
            <person name="Li Y."/>
            <person name="Tanoue T."/>
            <person name="Takei H."/>
            <person name="Nittono H."/>
            <person name="Narushima S."/>
            <person name="Irie J."/>
            <person name="Itoh H."/>
            <person name="Moriya K."/>
            <person name="Sugiura Y."/>
            <person name="Suematsu M."/>
            <person name="Moritoki N."/>
            <person name="Shibata S."/>
            <person name="Littman R.D."/>
            <person name="Fischbach A.M."/>
            <person name="Uwamino Y."/>
            <person name="Inoue T."/>
            <person name="Honda A."/>
            <person name="Hattori M."/>
            <person name="Murai T."/>
            <person name="Xavier J.R."/>
            <person name="Hirose N."/>
            <person name="Honda K."/>
        </authorList>
    </citation>
    <scope>NUCLEOTIDE SEQUENCE [LARGE SCALE GENOMIC DNA]</scope>
    <source>
        <strain evidence="7 8">CE91-St30</strain>
    </source>
</reference>
<evidence type="ECO:0000256" key="5">
    <source>
        <dbReference type="SAM" id="SignalP"/>
    </source>
</evidence>
<evidence type="ECO:0000313" key="8">
    <source>
        <dbReference type="Proteomes" id="UP001320544"/>
    </source>
</evidence>
<dbReference type="Proteomes" id="UP001320544">
    <property type="component" value="Chromosome"/>
</dbReference>
<dbReference type="InterPro" id="IPR019546">
    <property type="entry name" value="TAT_signal_bac_arc"/>
</dbReference>
<dbReference type="PROSITE" id="PS51318">
    <property type="entry name" value="TAT"/>
    <property type="match status" value="1"/>
</dbReference>
<evidence type="ECO:0000256" key="4">
    <source>
        <dbReference type="ARBA" id="ARBA00023002"/>
    </source>
</evidence>
<dbReference type="SUPFAM" id="SSF56425">
    <property type="entry name" value="Succinate dehydrogenase/fumarate reductase flavoprotein, catalytic domain"/>
    <property type="match status" value="1"/>
</dbReference>
<dbReference type="PANTHER" id="PTHR43400:SF7">
    <property type="entry name" value="FAD-DEPENDENT OXIDOREDUCTASE 2 FAD BINDING DOMAIN-CONTAINING PROTEIN"/>
    <property type="match status" value="1"/>
</dbReference>
<dbReference type="RefSeq" id="WP_244385851.1">
    <property type="nucleotide sequence ID" value="NZ_AP025564.1"/>
</dbReference>
<keyword evidence="8" id="KW-1185">Reference proteome</keyword>
<dbReference type="InterPro" id="IPR006311">
    <property type="entry name" value="TAT_signal"/>
</dbReference>
<dbReference type="NCBIfam" id="TIGR01409">
    <property type="entry name" value="TAT_signal_seq"/>
    <property type="match status" value="1"/>
</dbReference>
<feature type="chain" id="PRO_5045591483" evidence="5">
    <location>
        <begin position="36"/>
        <end position="603"/>
    </location>
</feature>
<proteinExistence type="predicted"/>
<gene>
    <name evidence="7" type="ORF">CE91St30_19320</name>
</gene>
<dbReference type="InterPro" id="IPR027477">
    <property type="entry name" value="Succ_DH/fumarate_Rdtase_cat_sf"/>
</dbReference>
<keyword evidence="4" id="KW-0560">Oxidoreductase</keyword>
<evidence type="ECO:0000256" key="2">
    <source>
        <dbReference type="ARBA" id="ARBA00022630"/>
    </source>
</evidence>
<evidence type="ECO:0000313" key="7">
    <source>
        <dbReference type="EMBL" id="BDE96599.1"/>
    </source>
</evidence>
<feature type="signal peptide" evidence="5">
    <location>
        <begin position="1"/>
        <end position="35"/>
    </location>
</feature>
<evidence type="ECO:0000259" key="6">
    <source>
        <dbReference type="Pfam" id="PF00890"/>
    </source>
</evidence>
<dbReference type="InterPro" id="IPR003953">
    <property type="entry name" value="FAD-dep_OxRdtase_2_FAD-bd"/>
</dbReference>